<dbReference type="Pfam" id="PF00593">
    <property type="entry name" value="TonB_dep_Rec_b-barrel"/>
    <property type="match status" value="1"/>
</dbReference>
<dbReference type="GO" id="GO:0015891">
    <property type="term" value="P:siderophore transport"/>
    <property type="evidence" value="ECO:0007669"/>
    <property type="project" value="InterPro"/>
</dbReference>
<evidence type="ECO:0000256" key="13">
    <source>
        <dbReference type="ARBA" id="ARBA00023237"/>
    </source>
</evidence>
<feature type="region of interest" description="Disordered" evidence="16">
    <location>
        <begin position="533"/>
        <end position="556"/>
    </location>
</feature>
<feature type="domain" description="TonB-dependent receptor plug" evidence="19">
    <location>
        <begin position="66"/>
        <end position="166"/>
    </location>
</feature>
<evidence type="ECO:0000313" key="20">
    <source>
        <dbReference type="EMBL" id="EOA02547.1"/>
    </source>
</evidence>
<name>A0AAI9IAH0_9BURK</name>
<evidence type="ECO:0000256" key="2">
    <source>
        <dbReference type="ARBA" id="ARBA00009810"/>
    </source>
</evidence>
<dbReference type="AlphaFoldDB" id="A0AAI9IAH0"/>
<protein>
    <submittedName>
        <fullName evidence="20">Catecholate siderophore receptor Fiu</fullName>
    </submittedName>
</protein>
<comment type="similarity">
    <text evidence="2 14 15">Belongs to the TonB-dependent receptor family.</text>
</comment>
<evidence type="ECO:0000256" key="1">
    <source>
        <dbReference type="ARBA" id="ARBA00004571"/>
    </source>
</evidence>
<dbReference type="PANTHER" id="PTHR32552:SF89">
    <property type="entry name" value="CATECHOLATE SIDEROPHORE RECEPTOR FIU"/>
    <property type="match status" value="1"/>
</dbReference>
<evidence type="ECO:0000256" key="3">
    <source>
        <dbReference type="ARBA" id="ARBA00022448"/>
    </source>
</evidence>
<feature type="domain" description="TonB-dependent receptor-like beta-barrel" evidence="18">
    <location>
        <begin position="272"/>
        <end position="719"/>
    </location>
</feature>
<evidence type="ECO:0000256" key="17">
    <source>
        <dbReference type="SAM" id="SignalP"/>
    </source>
</evidence>
<keyword evidence="10 15" id="KW-0798">TonB box</keyword>
<keyword evidence="3 14" id="KW-0813">Transport</keyword>
<dbReference type="Pfam" id="PF07715">
    <property type="entry name" value="Plug"/>
    <property type="match status" value="1"/>
</dbReference>
<proteinExistence type="inferred from homology"/>
<evidence type="ECO:0000256" key="16">
    <source>
        <dbReference type="SAM" id="MobiDB-lite"/>
    </source>
</evidence>
<feature type="chain" id="PRO_5042533343" evidence="17">
    <location>
        <begin position="33"/>
        <end position="751"/>
    </location>
</feature>
<keyword evidence="9" id="KW-0406">Ion transport</keyword>
<gene>
    <name evidence="20" type="ORF">HFRIS_022078</name>
</gene>
<dbReference type="SUPFAM" id="SSF56935">
    <property type="entry name" value="Porins"/>
    <property type="match status" value="1"/>
</dbReference>
<dbReference type="NCBIfam" id="NF007349">
    <property type="entry name" value="PRK09840.1"/>
    <property type="match status" value="1"/>
</dbReference>
<keyword evidence="6 14" id="KW-0812">Transmembrane</keyword>
<evidence type="ECO:0000313" key="21">
    <source>
        <dbReference type="Proteomes" id="UP000006772"/>
    </source>
</evidence>
<feature type="signal peptide" evidence="17">
    <location>
        <begin position="1"/>
        <end position="32"/>
    </location>
</feature>
<keyword evidence="4 14" id="KW-1134">Transmembrane beta strand</keyword>
<dbReference type="FunFam" id="2.170.130.10:FF:000001">
    <property type="entry name" value="Catecholate siderophore TonB-dependent receptor"/>
    <property type="match status" value="1"/>
</dbReference>
<evidence type="ECO:0000256" key="6">
    <source>
        <dbReference type="ARBA" id="ARBA00022692"/>
    </source>
</evidence>
<keyword evidence="12 20" id="KW-0675">Receptor</keyword>
<dbReference type="GO" id="GO:0038023">
    <property type="term" value="F:signaling receptor activity"/>
    <property type="evidence" value="ECO:0007669"/>
    <property type="project" value="InterPro"/>
</dbReference>
<dbReference type="InterPro" id="IPR039426">
    <property type="entry name" value="TonB-dep_rcpt-like"/>
</dbReference>
<dbReference type="PROSITE" id="PS52016">
    <property type="entry name" value="TONB_DEPENDENT_REC_3"/>
    <property type="match status" value="1"/>
</dbReference>
<evidence type="ECO:0000256" key="12">
    <source>
        <dbReference type="ARBA" id="ARBA00023170"/>
    </source>
</evidence>
<keyword evidence="5" id="KW-0410">Iron transport</keyword>
<dbReference type="CDD" id="cd01347">
    <property type="entry name" value="ligand_gated_channel"/>
    <property type="match status" value="1"/>
</dbReference>
<evidence type="ECO:0000259" key="19">
    <source>
        <dbReference type="Pfam" id="PF07715"/>
    </source>
</evidence>
<dbReference type="InterPro" id="IPR036942">
    <property type="entry name" value="Beta-barrel_TonB_sf"/>
</dbReference>
<dbReference type="Proteomes" id="UP000006772">
    <property type="component" value="Unassembled WGS sequence"/>
</dbReference>
<evidence type="ECO:0000256" key="7">
    <source>
        <dbReference type="ARBA" id="ARBA00022729"/>
    </source>
</evidence>
<keyword evidence="7 17" id="KW-0732">Signal</keyword>
<sequence length="751" mass="81984">MSLIKSRKHPTPTRLRTALASALLLPAVAAHAQAGGSQLPGLQVDAARESPYKAERSASPKYSQPLVDTPQTLQIIKRPLMEQQGATSLTEALRNTPGVGTFFLGENGSTSTGDTVYMRGFDASGAIFVDNVRDLGAISRDVFNLQQVEVLKGPAGTDNGRGSPTGSINLVTKQPELADALSASATYGSWNQKRATVDWNRVLDNDRGLALRLNVMKQNSGVPGRHEVHSSRDGIAPSLAWGLNGPTRIFLNYLHMQQNNRPDGGVSTIGLPGYSSPDPARAFLSQAPRVNPHNFYGHVDDYDRVNADMYTLRVEHDFSPQLKLQNSTRYARTDQDYRLSSFLATGAKSSRFDTGLKTPSINDRSTWLLGRQLINRRDQANHILSNQTHVSTELATGPLQHTLVGGLELSSERQDAFSFTASGGPRPDANLYAPDPRFDDSKLRINVSGRNKGETDTASLYLLDTVKFDERFSVTVGLREDHYRTRFFNLNQNGPTQLKTSGNLLNWKLAGVFKPTRNSSLYALMATSQQPPGGANFNLSASKDSASNPDYAPQKTRTAEVGSKWEILDRKLLLTAALFRTEVSNEVEKDEASGVYFQTGKKRNQGVELGVSGELTPNLSLTAGYSRMNSTVESGRIVTASGENVLNYTPQQSFTSWASWRLPQGFVVGGGLRYSGGLRRGRDGAIGTPTRTDAYVVADAMAGYVFNKTVDLQFNVTNLFNKDYAASINKSGYRYTPGAPRAFALTGNFKF</sequence>
<evidence type="ECO:0000256" key="14">
    <source>
        <dbReference type="PROSITE-ProRule" id="PRU01360"/>
    </source>
</evidence>
<dbReference type="InterPro" id="IPR012910">
    <property type="entry name" value="Plug_dom"/>
</dbReference>
<keyword evidence="11 14" id="KW-0472">Membrane</keyword>
<evidence type="ECO:0000256" key="4">
    <source>
        <dbReference type="ARBA" id="ARBA00022452"/>
    </source>
</evidence>
<feature type="compositionally biased region" description="Polar residues" evidence="16">
    <location>
        <begin position="533"/>
        <end position="548"/>
    </location>
</feature>
<dbReference type="Gene3D" id="2.170.130.10">
    <property type="entry name" value="TonB-dependent receptor, plug domain"/>
    <property type="match status" value="1"/>
</dbReference>
<keyword evidence="13 14" id="KW-0998">Cell outer membrane</keyword>
<dbReference type="InterPro" id="IPR000531">
    <property type="entry name" value="Beta-barrel_TonB"/>
</dbReference>
<reference evidence="20 21" key="1">
    <citation type="journal article" date="2013" name="Front. Microbiol.">
        <title>The genome of the endophytic bacterium H. frisingense GSF30(T) identifies diverse strategies in the Herbaspirillum genus to interact with plants.</title>
        <authorList>
            <person name="Straub D."/>
            <person name="Rothballer M."/>
            <person name="Hartmann A."/>
            <person name="Ludewig U."/>
        </authorList>
    </citation>
    <scope>NUCLEOTIDE SEQUENCE [LARGE SCALE GENOMIC DNA]</scope>
    <source>
        <strain evidence="20 21">GSF30</strain>
    </source>
</reference>
<dbReference type="InterPro" id="IPR010105">
    <property type="entry name" value="TonB_sidphr_rcpt"/>
</dbReference>
<keyword evidence="8" id="KW-0408">Iron</keyword>
<dbReference type="EMBL" id="AEEC02000046">
    <property type="protein sequence ID" value="EOA02547.1"/>
    <property type="molecule type" value="Genomic_DNA"/>
</dbReference>
<dbReference type="NCBIfam" id="TIGR01783">
    <property type="entry name" value="TonB-siderophor"/>
    <property type="match status" value="1"/>
</dbReference>
<organism evidence="20 21">
    <name type="scientific">Herbaspirillum frisingense GSF30</name>
    <dbReference type="NCBI Taxonomy" id="864073"/>
    <lineage>
        <taxon>Bacteria</taxon>
        <taxon>Pseudomonadati</taxon>
        <taxon>Pseudomonadota</taxon>
        <taxon>Betaproteobacteria</taxon>
        <taxon>Burkholderiales</taxon>
        <taxon>Oxalobacteraceae</taxon>
        <taxon>Herbaspirillum</taxon>
    </lineage>
</organism>
<evidence type="ECO:0000256" key="11">
    <source>
        <dbReference type="ARBA" id="ARBA00023136"/>
    </source>
</evidence>
<accession>A0AAI9IAH0</accession>
<comment type="caution">
    <text evidence="20">The sequence shown here is derived from an EMBL/GenBank/DDBJ whole genome shotgun (WGS) entry which is preliminary data.</text>
</comment>
<evidence type="ECO:0000259" key="18">
    <source>
        <dbReference type="Pfam" id="PF00593"/>
    </source>
</evidence>
<dbReference type="Gene3D" id="2.40.170.20">
    <property type="entry name" value="TonB-dependent receptor, beta-barrel domain"/>
    <property type="match status" value="1"/>
</dbReference>
<evidence type="ECO:0000256" key="5">
    <source>
        <dbReference type="ARBA" id="ARBA00022496"/>
    </source>
</evidence>
<comment type="subcellular location">
    <subcellularLocation>
        <location evidence="1 14">Cell outer membrane</location>
        <topology evidence="1 14">Multi-pass membrane protein</topology>
    </subcellularLocation>
</comment>
<evidence type="ECO:0000256" key="9">
    <source>
        <dbReference type="ARBA" id="ARBA00023065"/>
    </source>
</evidence>
<dbReference type="RefSeq" id="WP_006465216.1">
    <property type="nucleotide sequence ID" value="NZ_AEEC02000046.1"/>
</dbReference>
<evidence type="ECO:0000256" key="8">
    <source>
        <dbReference type="ARBA" id="ARBA00023004"/>
    </source>
</evidence>
<dbReference type="GO" id="GO:0015344">
    <property type="term" value="F:siderophore uptake transmembrane transporter activity"/>
    <property type="evidence" value="ECO:0007669"/>
    <property type="project" value="TreeGrafter"/>
</dbReference>
<dbReference type="GO" id="GO:0009279">
    <property type="term" value="C:cell outer membrane"/>
    <property type="evidence" value="ECO:0007669"/>
    <property type="project" value="UniProtKB-SubCell"/>
</dbReference>
<dbReference type="PANTHER" id="PTHR32552">
    <property type="entry name" value="FERRICHROME IRON RECEPTOR-RELATED"/>
    <property type="match status" value="1"/>
</dbReference>
<evidence type="ECO:0000256" key="15">
    <source>
        <dbReference type="RuleBase" id="RU003357"/>
    </source>
</evidence>
<evidence type="ECO:0000256" key="10">
    <source>
        <dbReference type="ARBA" id="ARBA00023077"/>
    </source>
</evidence>
<dbReference type="InterPro" id="IPR037066">
    <property type="entry name" value="Plug_dom_sf"/>
</dbReference>